<evidence type="ECO:0000313" key="2">
    <source>
        <dbReference type="EMBL" id="KAK8548977.1"/>
    </source>
</evidence>
<gene>
    <name evidence="2" type="ORF">V6N12_061878</name>
</gene>
<dbReference type="EMBL" id="JBBPBM010000021">
    <property type="protein sequence ID" value="KAK8548977.1"/>
    <property type="molecule type" value="Genomic_DNA"/>
</dbReference>
<proteinExistence type="predicted"/>
<dbReference type="Proteomes" id="UP001472677">
    <property type="component" value="Unassembled WGS sequence"/>
</dbReference>
<evidence type="ECO:0000313" key="3">
    <source>
        <dbReference type="Proteomes" id="UP001472677"/>
    </source>
</evidence>
<feature type="transmembrane region" description="Helical" evidence="1">
    <location>
        <begin position="20"/>
        <end position="42"/>
    </location>
</feature>
<organism evidence="2 3">
    <name type="scientific">Hibiscus sabdariffa</name>
    <name type="common">roselle</name>
    <dbReference type="NCBI Taxonomy" id="183260"/>
    <lineage>
        <taxon>Eukaryota</taxon>
        <taxon>Viridiplantae</taxon>
        <taxon>Streptophyta</taxon>
        <taxon>Embryophyta</taxon>
        <taxon>Tracheophyta</taxon>
        <taxon>Spermatophyta</taxon>
        <taxon>Magnoliopsida</taxon>
        <taxon>eudicotyledons</taxon>
        <taxon>Gunneridae</taxon>
        <taxon>Pentapetalae</taxon>
        <taxon>rosids</taxon>
        <taxon>malvids</taxon>
        <taxon>Malvales</taxon>
        <taxon>Malvaceae</taxon>
        <taxon>Malvoideae</taxon>
        <taxon>Hibiscus</taxon>
    </lineage>
</organism>
<reference evidence="2 3" key="1">
    <citation type="journal article" date="2024" name="G3 (Bethesda)">
        <title>Genome assembly of Hibiscus sabdariffa L. provides insights into metabolisms of medicinal natural products.</title>
        <authorList>
            <person name="Kim T."/>
        </authorList>
    </citation>
    <scope>NUCLEOTIDE SEQUENCE [LARGE SCALE GENOMIC DNA]</scope>
    <source>
        <strain evidence="2">TK-2024</strain>
        <tissue evidence="2">Old leaves</tissue>
    </source>
</reference>
<comment type="caution">
    <text evidence="2">The sequence shown here is derived from an EMBL/GenBank/DDBJ whole genome shotgun (WGS) entry which is preliminary data.</text>
</comment>
<name>A0ABR2DZZ4_9ROSI</name>
<accession>A0ABR2DZZ4</accession>
<keyword evidence="3" id="KW-1185">Reference proteome</keyword>
<dbReference type="InterPro" id="IPR044950">
    <property type="entry name" value="TED6/7"/>
</dbReference>
<keyword evidence="1" id="KW-0472">Membrane</keyword>
<dbReference type="PANTHER" id="PTHR35697:SF10">
    <property type="entry name" value="PROTEIN TRACHEARY ELEMENT DIFFERENTIATION-RELATED 6"/>
    <property type="match status" value="1"/>
</dbReference>
<sequence length="132" mass="15007">MDSLLHEEERYNNHIYNITIVFVSCGGVFFLAFLAAALFCFLKKKKKTVQEARVVHVDEHMKIKEAIVQGPDGPRTVLLEVEDDIHIDEVIAKTQRIEKGSNLHSCDQNHHKDIEAGGETSSCHHHQLQHKA</sequence>
<keyword evidence="1" id="KW-1133">Transmembrane helix</keyword>
<dbReference type="PANTHER" id="PTHR35697">
    <property type="entry name" value="OS08G0108300 PROTEIN"/>
    <property type="match status" value="1"/>
</dbReference>
<keyword evidence="1" id="KW-0812">Transmembrane</keyword>
<evidence type="ECO:0000256" key="1">
    <source>
        <dbReference type="SAM" id="Phobius"/>
    </source>
</evidence>
<protein>
    <submittedName>
        <fullName evidence="2">Uncharacterized protein</fullName>
    </submittedName>
</protein>